<name>A0A1W2APV9_9MICO</name>
<dbReference type="EMBL" id="FWXN01000006">
    <property type="protein sequence ID" value="SMC62746.1"/>
    <property type="molecule type" value="Genomic_DNA"/>
</dbReference>
<dbReference type="CDD" id="cd12797">
    <property type="entry name" value="M23_peptidase"/>
    <property type="match status" value="1"/>
</dbReference>
<dbReference type="Proteomes" id="UP000192634">
    <property type="component" value="Unassembled WGS sequence"/>
</dbReference>
<dbReference type="SUPFAM" id="SSF51261">
    <property type="entry name" value="Duplicated hybrid motif"/>
    <property type="match status" value="1"/>
</dbReference>
<dbReference type="Gene3D" id="2.70.70.10">
    <property type="entry name" value="Glucose Permease (Domain IIA)"/>
    <property type="match status" value="1"/>
</dbReference>
<organism evidence="2 3">
    <name type="scientific">Janibacter indicus</name>
    <dbReference type="NCBI Taxonomy" id="857417"/>
    <lineage>
        <taxon>Bacteria</taxon>
        <taxon>Bacillati</taxon>
        <taxon>Actinomycetota</taxon>
        <taxon>Actinomycetes</taxon>
        <taxon>Micrococcales</taxon>
        <taxon>Intrasporangiaceae</taxon>
        <taxon>Janibacter</taxon>
    </lineage>
</organism>
<reference evidence="2 3" key="1">
    <citation type="submission" date="2017-04" db="EMBL/GenBank/DDBJ databases">
        <authorList>
            <person name="Afonso C.L."/>
            <person name="Miller P.J."/>
            <person name="Scott M.A."/>
            <person name="Spackman E."/>
            <person name="Goraichik I."/>
            <person name="Dimitrov K.M."/>
            <person name="Suarez D.L."/>
            <person name="Swayne D.E."/>
        </authorList>
    </citation>
    <scope>NUCLEOTIDE SEQUENCE [LARGE SCALE GENOMIC DNA]</scope>
    <source>
        <strain evidence="2 3">CGMCC 1.12511</strain>
    </source>
</reference>
<feature type="domain" description="M23ase beta-sheet core" evidence="1">
    <location>
        <begin position="30"/>
        <end position="101"/>
    </location>
</feature>
<evidence type="ECO:0000259" key="1">
    <source>
        <dbReference type="Pfam" id="PF01551"/>
    </source>
</evidence>
<dbReference type="InterPro" id="IPR011055">
    <property type="entry name" value="Dup_hybrid_motif"/>
</dbReference>
<dbReference type="InterPro" id="IPR016047">
    <property type="entry name" value="M23ase_b-sheet_dom"/>
</dbReference>
<dbReference type="PANTHER" id="PTHR21666">
    <property type="entry name" value="PEPTIDASE-RELATED"/>
    <property type="match status" value="1"/>
</dbReference>
<evidence type="ECO:0000313" key="2">
    <source>
        <dbReference type="EMBL" id="SMC62746.1"/>
    </source>
</evidence>
<dbReference type="PANTHER" id="PTHR21666:SF270">
    <property type="entry name" value="MUREIN HYDROLASE ACTIVATOR ENVC"/>
    <property type="match status" value="1"/>
</dbReference>
<protein>
    <submittedName>
        <fullName evidence="2">Peptidase family M23</fullName>
    </submittedName>
</protein>
<dbReference type="InterPro" id="IPR050570">
    <property type="entry name" value="Cell_wall_metabolism_enzyme"/>
</dbReference>
<gene>
    <name evidence="2" type="ORF">SAMN06296429_106122</name>
</gene>
<evidence type="ECO:0000313" key="3">
    <source>
        <dbReference type="Proteomes" id="UP000192634"/>
    </source>
</evidence>
<dbReference type="GO" id="GO:0004222">
    <property type="term" value="F:metalloendopeptidase activity"/>
    <property type="evidence" value="ECO:0007669"/>
    <property type="project" value="TreeGrafter"/>
</dbReference>
<accession>A0A1W2APV9</accession>
<dbReference type="Pfam" id="PF01551">
    <property type="entry name" value="Peptidase_M23"/>
    <property type="match status" value="1"/>
</dbReference>
<proteinExistence type="predicted"/>
<dbReference type="OrthoDB" id="9809488at2"/>
<dbReference type="AlphaFoldDB" id="A0A1W2APV9"/>
<sequence>MRTSPKTGRRADERSRRSVGAYRGLPSLGYALTQGRRAAAGWPALAGNHVMIRCAGGVVVLCHLQRGSLSVTVGEQVGTGQPVARCGNSGNSTEPHVHVQAIDRLPVEVASAVPMSCDGRLPHNGEVIEG</sequence>